<evidence type="ECO:0008006" key="6">
    <source>
        <dbReference type="Google" id="ProtNLM"/>
    </source>
</evidence>
<dbReference type="SUPFAM" id="SSF52058">
    <property type="entry name" value="L domain-like"/>
    <property type="match status" value="1"/>
</dbReference>
<feature type="transmembrane region" description="Helical" evidence="3">
    <location>
        <begin position="180"/>
        <end position="201"/>
    </location>
</feature>
<protein>
    <recommendedName>
        <fullName evidence="6">Leucine-rich repeat-containing N-terminal plant-type domain-containing protein</fullName>
    </recommendedName>
</protein>
<organism evidence="4 5">
    <name type="scientific">Cyclotella atomus</name>
    <dbReference type="NCBI Taxonomy" id="382360"/>
    <lineage>
        <taxon>Eukaryota</taxon>
        <taxon>Sar</taxon>
        <taxon>Stramenopiles</taxon>
        <taxon>Ochrophyta</taxon>
        <taxon>Bacillariophyta</taxon>
        <taxon>Coscinodiscophyceae</taxon>
        <taxon>Thalassiosirophycidae</taxon>
        <taxon>Stephanodiscales</taxon>
        <taxon>Stephanodiscaceae</taxon>
        <taxon>Cyclotella</taxon>
    </lineage>
</organism>
<keyword evidence="5" id="KW-1185">Reference proteome</keyword>
<comment type="caution">
    <text evidence="4">The sequence shown here is derived from an EMBL/GenBank/DDBJ whole genome shotgun (WGS) entry which is preliminary data.</text>
</comment>
<keyword evidence="1" id="KW-0732">Signal</keyword>
<reference evidence="4 5" key="1">
    <citation type="submission" date="2024-10" db="EMBL/GenBank/DDBJ databases">
        <title>Updated reference genomes for cyclostephanoid diatoms.</title>
        <authorList>
            <person name="Roberts W.R."/>
            <person name="Alverson A.J."/>
        </authorList>
    </citation>
    <scope>NUCLEOTIDE SEQUENCE [LARGE SCALE GENOMIC DNA]</scope>
    <source>
        <strain evidence="4 5">AJA010-31</strain>
    </source>
</reference>
<feature type="compositionally biased region" description="Low complexity" evidence="2">
    <location>
        <begin position="82"/>
        <end position="94"/>
    </location>
</feature>
<dbReference type="Pfam" id="PF00560">
    <property type="entry name" value="LRR_1"/>
    <property type="match status" value="3"/>
</dbReference>
<evidence type="ECO:0000313" key="4">
    <source>
        <dbReference type="EMBL" id="KAL3788614.1"/>
    </source>
</evidence>
<accession>A0ABD3PLU6</accession>
<dbReference type="AlphaFoldDB" id="A0ABD3PLU6"/>
<evidence type="ECO:0000256" key="1">
    <source>
        <dbReference type="ARBA" id="ARBA00022729"/>
    </source>
</evidence>
<dbReference type="InterPro" id="IPR032675">
    <property type="entry name" value="LRR_dom_sf"/>
</dbReference>
<dbReference type="Gene3D" id="3.80.10.10">
    <property type="entry name" value="Ribonuclease Inhibitor"/>
    <property type="match status" value="3"/>
</dbReference>
<name>A0ABD3PLU6_9STRA</name>
<keyword evidence="3" id="KW-0812">Transmembrane</keyword>
<feature type="compositionally biased region" description="Basic residues" evidence="2">
    <location>
        <begin position="29"/>
        <end position="41"/>
    </location>
</feature>
<keyword evidence="3" id="KW-0472">Membrane</keyword>
<dbReference type="Proteomes" id="UP001530400">
    <property type="component" value="Unassembled WGS sequence"/>
</dbReference>
<keyword evidence="3" id="KW-1133">Transmembrane helix</keyword>
<dbReference type="EMBL" id="JALLPJ020000557">
    <property type="protein sequence ID" value="KAL3788614.1"/>
    <property type="molecule type" value="Genomic_DNA"/>
</dbReference>
<dbReference type="FunFam" id="3.80.10.10:FF:001993">
    <property type="entry name" value="Predicted protein"/>
    <property type="match status" value="1"/>
</dbReference>
<sequence>MPRDPYANYNRSHSGRSTSSDSIDQPSSSRHHHVDRSRRSSNHSSSRASRSRGGHGDTSTAASSVIDPNMPKWWNDKKKAARNANRSNRSMASSSRHKPGAHIMSDESIAKARLKSGIDYGVGAHQYYDEDSTYARKVEKKFKGSGGSVAELKDERIARGITADEELQGRKLTDLIDRGTLAVGACLILIVIIAVTIPVVLISEEEPYVALAAPDPPTASPTMKRQMDYWPIYDRLVNIAGGDEVLSDTSTAQNRAWNWLVYEDGFELGASKDHLHQRFVLMVIYFISGPWTPVEGTLEWGSPVHECEWEGVFCKDVEELEKELEGRVDELMESGEDNGVKIDVPQRVINELHLRQRLVSGEVPAEFSLLYYLQHLDLENNQLVGAIPTPLYKLLNLKTLFLEQNELTNVDAIGEYKFLEHVALGKNAFRGALPESFSNLKNLKTLYLHTNAWTGQVFDILKDFKSLEFVDIAFNEFEGTLPTELGDMVNLTSVFLGHNRFEGNIPDEIGNCKKLKEFQVDGLFDVGGKIPTVLGQLTSLELLKLDTCAFTGVLPKQLGNLKNLTFLDVSSNSLQGEIPTELGKMTNIKTLGLANNDFSGTVPTEFGYFKDLEKLYLQNTDLSGVMPQEICALRSGNDTKIEAIEVPCDVECNMDDCCTMCGR</sequence>
<evidence type="ECO:0000313" key="5">
    <source>
        <dbReference type="Proteomes" id="UP001530400"/>
    </source>
</evidence>
<proteinExistence type="predicted"/>
<gene>
    <name evidence="4" type="ORF">ACHAWO_011830</name>
</gene>
<feature type="region of interest" description="Disordered" evidence="2">
    <location>
        <begin position="1"/>
        <end position="104"/>
    </location>
</feature>
<dbReference type="InterPro" id="IPR001611">
    <property type="entry name" value="Leu-rich_rpt"/>
</dbReference>
<feature type="compositionally biased region" description="Low complexity" evidence="2">
    <location>
        <begin position="15"/>
        <end position="28"/>
    </location>
</feature>
<dbReference type="PANTHER" id="PTHR47988">
    <property type="entry name" value="SOMATIC EMBRYOGENESIS RECEPTOR KINASE 1"/>
    <property type="match status" value="1"/>
</dbReference>
<evidence type="ECO:0000256" key="2">
    <source>
        <dbReference type="SAM" id="MobiDB-lite"/>
    </source>
</evidence>
<evidence type="ECO:0000256" key="3">
    <source>
        <dbReference type="SAM" id="Phobius"/>
    </source>
</evidence>